<evidence type="ECO:0000313" key="3">
    <source>
        <dbReference type="Proteomes" id="UP000215145"/>
    </source>
</evidence>
<dbReference type="RefSeq" id="WP_089526125.1">
    <property type="nucleotide sequence ID" value="NZ_NMUQ01000003.1"/>
</dbReference>
<evidence type="ECO:0000256" key="1">
    <source>
        <dbReference type="SAM" id="Phobius"/>
    </source>
</evidence>
<proteinExistence type="predicted"/>
<dbReference type="EMBL" id="NMUQ01000003">
    <property type="protein sequence ID" value="OXM13419.1"/>
    <property type="molecule type" value="Genomic_DNA"/>
</dbReference>
<protein>
    <submittedName>
        <fullName evidence="2">Uncharacterized protein</fullName>
    </submittedName>
</protein>
<keyword evidence="1" id="KW-0472">Membrane</keyword>
<reference evidence="2 3" key="1">
    <citation type="submission" date="2017-07" db="EMBL/GenBank/DDBJ databases">
        <title>Paenibacillus herberti R33 genome sequencing and assembly.</title>
        <authorList>
            <person name="Su W."/>
        </authorList>
    </citation>
    <scope>NUCLEOTIDE SEQUENCE [LARGE SCALE GENOMIC DNA]</scope>
    <source>
        <strain evidence="2 3">R33</strain>
    </source>
</reference>
<evidence type="ECO:0000313" key="2">
    <source>
        <dbReference type="EMBL" id="OXM13419.1"/>
    </source>
</evidence>
<keyword evidence="3" id="KW-1185">Reference proteome</keyword>
<dbReference type="Proteomes" id="UP000215145">
    <property type="component" value="Unassembled WGS sequence"/>
</dbReference>
<sequence length="98" mass="11282">MNRCSAPGLIWLIAVIFLFISLYGRKEREEPYLLLKLIGYFLLGGFIFYLNSIPIPVGFIIYWLALHGKPKPNRVIKESAAVWGVGLQLIQLFLRLIF</sequence>
<keyword evidence="1" id="KW-1133">Transmembrane helix</keyword>
<feature type="transmembrane region" description="Helical" evidence="1">
    <location>
        <begin position="37"/>
        <end position="65"/>
    </location>
</feature>
<comment type="caution">
    <text evidence="2">The sequence shown here is derived from an EMBL/GenBank/DDBJ whole genome shotgun (WGS) entry which is preliminary data.</text>
</comment>
<organism evidence="2 3">
    <name type="scientific">Paenibacillus herberti</name>
    <dbReference type="NCBI Taxonomy" id="1619309"/>
    <lineage>
        <taxon>Bacteria</taxon>
        <taxon>Bacillati</taxon>
        <taxon>Bacillota</taxon>
        <taxon>Bacilli</taxon>
        <taxon>Bacillales</taxon>
        <taxon>Paenibacillaceae</taxon>
        <taxon>Paenibacillus</taxon>
    </lineage>
</organism>
<dbReference type="AlphaFoldDB" id="A0A229NUY0"/>
<gene>
    <name evidence="2" type="ORF">CGZ75_20410</name>
</gene>
<keyword evidence="1" id="KW-0812">Transmembrane</keyword>
<accession>A0A229NUY0</accession>
<feature type="transmembrane region" description="Helical" evidence="1">
    <location>
        <begin position="6"/>
        <end position="25"/>
    </location>
</feature>
<name>A0A229NUY0_9BACL</name>